<sequence>MEMPGIAGEGTPLGNGGGADKIRLYSDKPAFPRGLTSRLLPVRTLLTGTTRRLGPLLLLEKGEMGTLTTLVIGQTHGRLTRHAVGMQLKSLARQPPLAPNTTLSGHGNSGRSRNGSNKEADTKREEAQVNIVLSIKKI</sequence>
<feature type="compositionally biased region" description="Basic and acidic residues" evidence="1">
    <location>
        <begin position="116"/>
        <end position="125"/>
    </location>
</feature>
<reference evidence="2 3" key="1">
    <citation type="submission" date="2019-05" db="EMBL/GenBank/DDBJ databases">
        <title>Another draft genome of Portunus trituberculatus and its Hox gene families provides insights of decapod evolution.</title>
        <authorList>
            <person name="Jeong J.-H."/>
            <person name="Song I."/>
            <person name="Kim S."/>
            <person name="Choi T."/>
            <person name="Kim D."/>
            <person name="Ryu S."/>
            <person name="Kim W."/>
        </authorList>
    </citation>
    <scope>NUCLEOTIDE SEQUENCE [LARGE SCALE GENOMIC DNA]</scope>
    <source>
        <tissue evidence="2">Muscle</tissue>
    </source>
</reference>
<protein>
    <submittedName>
        <fullName evidence="2">Uncharacterized protein</fullName>
    </submittedName>
</protein>
<comment type="caution">
    <text evidence="2">The sequence shown here is derived from an EMBL/GenBank/DDBJ whole genome shotgun (WGS) entry which is preliminary data.</text>
</comment>
<dbReference type="EMBL" id="VSRR010009050">
    <property type="protein sequence ID" value="MPC49711.1"/>
    <property type="molecule type" value="Genomic_DNA"/>
</dbReference>
<accession>A0A5B7FQI3</accession>
<keyword evidence="3" id="KW-1185">Reference proteome</keyword>
<feature type="compositionally biased region" description="Gly residues" evidence="1">
    <location>
        <begin position="7"/>
        <end position="19"/>
    </location>
</feature>
<feature type="region of interest" description="Disordered" evidence="1">
    <location>
        <begin position="1"/>
        <end position="20"/>
    </location>
</feature>
<name>A0A5B7FQI3_PORTR</name>
<feature type="compositionally biased region" description="Low complexity" evidence="1">
    <location>
        <begin position="104"/>
        <end position="115"/>
    </location>
</feature>
<dbReference type="Proteomes" id="UP000324222">
    <property type="component" value="Unassembled WGS sequence"/>
</dbReference>
<evidence type="ECO:0000313" key="2">
    <source>
        <dbReference type="EMBL" id="MPC49711.1"/>
    </source>
</evidence>
<gene>
    <name evidence="2" type="ORF">E2C01_043525</name>
</gene>
<proteinExistence type="predicted"/>
<organism evidence="2 3">
    <name type="scientific">Portunus trituberculatus</name>
    <name type="common">Swimming crab</name>
    <name type="synonym">Neptunus trituberculatus</name>
    <dbReference type="NCBI Taxonomy" id="210409"/>
    <lineage>
        <taxon>Eukaryota</taxon>
        <taxon>Metazoa</taxon>
        <taxon>Ecdysozoa</taxon>
        <taxon>Arthropoda</taxon>
        <taxon>Crustacea</taxon>
        <taxon>Multicrustacea</taxon>
        <taxon>Malacostraca</taxon>
        <taxon>Eumalacostraca</taxon>
        <taxon>Eucarida</taxon>
        <taxon>Decapoda</taxon>
        <taxon>Pleocyemata</taxon>
        <taxon>Brachyura</taxon>
        <taxon>Eubrachyura</taxon>
        <taxon>Portunoidea</taxon>
        <taxon>Portunidae</taxon>
        <taxon>Portuninae</taxon>
        <taxon>Portunus</taxon>
    </lineage>
</organism>
<feature type="region of interest" description="Disordered" evidence="1">
    <location>
        <begin position="91"/>
        <end position="125"/>
    </location>
</feature>
<evidence type="ECO:0000256" key="1">
    <source>
        <dbReference type="SAM" id="MobiDB-lite"/>
    </source>
</evidence>
<dbReference type="AlphaFoldDB" id="A0A5B7FQI3"/>
<evidence type="ECO:0000313" key="3">
    <source>
        <dbReference type="Proteomes" id="UP000324222"/>
    </source>
</evidence>